<protein>
    <submittedName>
        <fullName evidence="3">Uncharacterized protein</fullName>
    </submittedName>
</protein>
<feature type="compositionally biased region" description="Low complexity" evidence="1">
    <location>
        <begin position="8"/>
        <end position="24"/>
    </location>
</feature>
<evidence type="ECO:0000313" key="4">
    <source>
        <dbReference type="Proteomes" id="UP000002532"/>
    </source>
</evidence>
<evidence type="ECO:0000256" key="1">
    <source>
        <dbReference type="SAM" id="MobiDB-lite"/>
    </source>
</evidence>
<reference evidence="3 4" key="1">
    <citation type="journal article" date="2005" name="Infect. Immun.">
        <title>Comparative genomic analysis of Chlamydia trachomatis oculotropic and genitotropic strains.</title>
        <authorList>
            <person name="Carlson J.H."/>
            <person name="Porcella S.F."/>
            <person name="McClarty G."/>
            <person name="Caldwell H.D."/>
        </authorList>
    </citation>
    <scope>NUCLEOTIDE SEQUENCE [LARGE SCALE GENOMIC DNA]</scope>
    <source>
        <strain evidence="4">ATCC VR-571B / DSM 19440 / HAR-13</strain>
    </source>
</reference>
<evidence type="ECO:0000256" key="2">
    <source>
        <dbReference type="SAM" id="Phobius"/>
    </source>
</evidence>
<accession>A0A0H2X0X2</accession>
<proteinExistence type="predicted"/>
<dbReference type="Proteomes" id="UP000002532">
    <property type="component" value="Chromosome"/>
</dbReference>
<keyword evidence="2" id="KW-0472">Membrane</keyword>
<dbReference type="RefSeq" id="WP_010725170.1">
    <property type="nucleotide sequence ID" value="NC_007429.1"/>
</dbReference>
<keyword evidence="4" id="KW-1185">Reference proteome</keyword>
<feature type="transmembrane region" description="Helical" evidence="2">
    <location>
        <begin position="76"/>
        <end position="100"/>
    </location>
</feature>
<dbReference type="AlphaFoldDB" id="A0A0H2X0X2"/>
<keyword evidence="2" id="KW-1133">Transmembrane helix</keyword>
<dbReference type="EMBL" id="CP000051">
    <property type="protein sequence ID" value="AAX50623.1"/>
    <property type="molecule type" value="Genomic_DNA"/>
</dbReference>
<sequence length="178" mass="18943">MATPITVPPSSASSQSSPDVSPHLSSASAKNAIYNTKQGRPWPVIVSQIALLIMRISSIIVLGLGIAFLASNPMLGWSLLIAAITLAISSLLCAIAISVYQTLTIRKLQSEVSSLERQSGVIFIEEGVEDALLSFESPFAGLEDDLVSPISPPLSPGDRSYIDHLVMQAEARSLEEHC</sequence>
<dbReference type="KEGG" id="cta:CTA_0389"/>
<dbReference type="HOGENOM" id="CLU_1567928_0_0_0"/>
<evidence type="ECO:0000313" key="3">
    <source>
        <dbReference type="EMBL" id="AAX50623.1"/>
    </source>
</evidence>
<feature type="region of interest" description="Disordered" evidence="1">
    <location>
        <begin position="1"/>
        <end position="24"/>
    </location>
</feature>
<organism evidence="3 4">
    <name type="scientific">Chlamydia trachomatis serovar A (strain ATCC VR-571B / DSM 19440 / HAR-13)</name>
    <dbReference type="NCBI Taxonomy" id="315277"/>
    <lineage>
        <taxon>Bacteria</taxon>
        <taxon>Pseudomonadati</taxon>
        <taxon>Chlamydiota</taxon>
        <taxon>Chlamydiia</taxon>
        <taxon>Chlamydiales</taxon>
        <taxon>Chlamydiaceae</taxon>
        <taxon>Chlamydia/Chlamydophila group</taxon>
        <taxon>Chlamydia</taxon>
    </lineage>
</organism>
<keyword evidence="2" id="KW-0812">Transmembrane</keyword>
<feature type="transmembrane region" description="Helical" evidence="2">
    <location>
        <begin position="49"/>
        <end position="70"/>
    </location>
</feature>
<name>A0A0H2X0X2_CHLTA</name>
<gene>
    <name evidence="3" type="ordered locus">CTA_0389</name>
</gene>